<reference evidence="1" key="1">
    <citation type="submission" date="2020-08" db="EMBL/GenBank/DDBJ databases">
        <title>Genome public.</title>
        <authorList>
            <person name="Liu C."/>
            <person name="Sun Q."/>
        </authorList>
    </citation>
    <scope>NUCLEOTIDE SEQUENCE</scope>
    <source>
        <strain evidence="1">BX22</strain>
    </source>
</reference>
<evidence type="ECO:0000313" key="1">
    <source>
        <dbReference type="EMBL" id="MBC5635570.1"/>
    </source>
</evidence>
<dbReference type="RefSeq" id="WP_186868271.1">
    <property type="nucleotide sequence ID" value="NZ_JACOOL010000001.1"/>
</dbReference>
<dbReference type="SUPFAM" id="SSF56112">
    <property type="entry name" value="Protein kinase-like (PK-like)"/>
    <property type="match status" value="1"/>
</dbReference>
<proteinExistence type="predicted"/>
<keyword evidence="2" id="KW-1185">Reference proteome</keyword>
<evidence type="ECO:0000313" key="2">
    <source>
        <dbReference type="Proteomes" id="UP000637359"/>
    </source>
</evidence>
<accession>A0A923RFP5</accession>
<dbReference type="EMBL" id="JACOOL010000001">
    <property type="protein sequence ID" value="MBC5635570.1"/>
    <property type="molecule type" value="Genomic_DNA"/>
</dbReference>
<comment type="caution">
    <text evidence="1">The sequence shown here is derived from an EMBL/GenBank/DDBJ whole genome shotgun (WGS) entry which is preliminary data.</text>
</comment>
<gene>
    <name evidence="1" type="ORF">H8S33_01910</name>
</gene>
<sequence>MRCDDVIQAIQKLSLENIPKNHISKIGEGAWHDVYKVERALAADIVLRIKKKEAYGAVQDYEENALISEYESTKIYYQNANACCDGICPSFFDYFLDESIVFTVESYMGKGVPLQRLRHHDAFSVGEKLGDFFRSMHSKTTGLEGFGALQWNGEKLEGKVQQDVNQIWQDDNDQYISVLEKLTRADLQFDQINVVDKVIDIIKDRRNHQQKIALVNQDITPENMIVHSDNVSIIDPFPRLDFDLKYAGYVVFCYKFLLPAYSTAPRYRSSGYLQNASTMRYIGDGFIKGYTSGDTWLIRSITYEYILWVLLETYEHYEILNGNDLNYKIRQQMGDKDMINNRLSICLDELEKSCLAL</sequence>
<organism evidence="1 2">
    <name type="scientific">Ornithinibacillus hominis</name>
    <dbReference type="NCBI Taxonomy" id="2763055"/>
    <lineage>
        <taxon>Bacteria</taxon>
        <taxon>Bacillati</taxon>
        <taxon>Bacillota</taxon>
        <taxon>Bacilli</taxon>
        <taxon>Bacillales</taxon>
        <taxon>Bacillaceae</taxon>
        <taxon>Ornithinibacillus</taxon>
    </lineage>
</organism>
<dbReference type="AlphaFoldDB" id="A0A923RFP5"/>
<name>A0A923RFP5_9BACI</name>
<dbReference type="InterPro" id="IPR011009">
    <property type="entry name" value="Kinase-like_dom_sf"/>
</dbReference>
<protein>
    <submittedName>
        <fullName evidence="1">Uncharacterized protein</fullName>
    </submittedName>
</protein>
<dbReference type="Proteomes" id="UP000637359">
    <property type="component" value="Unassembled WGS sequence"/>
</dbReference>